<protein>
    <submittedName>
        <fullName evidence="2">Uncharacterized protein</fullName>
    </submittedName>
</protein>
<feature type="transmembrane region" description="Helical" evidence="1">
    <location>
        <begin position="46"/>
        <end position="64"/>
    </location>
</feature>
<organism evidence="2 3">
    <name type="scientific">Plasmodium falciparum (isolate 7G8)</name>
    <dbReference type="NCBI Taxonomy" id="57266"/>
    <lineage>
        <taxon>Eukaryota</taxon>
        <taxon>Sar</taxon>
        <taxon>Alveolata</taxon>
        <taxon>Apicomplexa</taxon>
        <taxon>Aconoidasida</taxon>
        <taxon>Haemosporida</taxon>
        <taxon>Plasmodiidae</taxon>
        <taxon>Plasmodium</taxon>
        <taxon>Plasmodium (Laverania)</taxon>
    </lineage>
</organism>
<sequence>MNIIYKIIVNFFILFNYISFDNNFKIYFKYKMNNCKYFYLIKYYKYIYYIISLLSTFITLRLLCSKK</sequence>
<evidence type="ECO:0000256" key="1">
    <source>
        <dbReference type="SAM" id="Phobius"/>
    </source>
</evidence>
<reference evidence="2 3" key="2">
    <citation type="submission" date="2013-02" db="EMBL/GenBank/DDBJ databases">
        <title>The Genome Sequence of Plasmodium falciparum 7G8.</title>
        <authorList>
            <consortium name="The Broad Institute Genome Sequencing Platform"/>
            <consortium name="The Broad Institute Genome Sequencing Center for Infectious Disease"/>
            <person name="Neafsey D."/>
            <person name="Cheeseman I."/>
            <person name="Volkman S."/>
            <person name="Adams J."/>
            <person name="Walker B."/>
            <person name="Young S.K."/>
            <person name="Zeng Q."/>
            <person name="Gargeya S."/>
            <person name="Fitzgerald M."/>
            <person name="Haas B."/>
            <person name="Abouelleil A."/>
            <person name="Alvarado L."/>
            <person name="Arachchi H.M."/>
            <person name="Berlin A.M."/>
            <person name="Chapman S.B."/>
            <person name="Dewar J."/>
            <person name="Goldberg J."/>
            <person name="Griggs A."/>
            <person name="Gujja S."/>
            <person name="Hansen M."/>
            <person name="Howarth C."/>
            <person name="Imamovic A."/>
            <person name="Larimer J."/>
            <person name="McCowan C."/>
            <person name="Murphy C."/>
            <person name="Neiman D."/>
            <person name="Pearson M."/>
            <person name="Priest M."/>
            <person name="Roberts A."/>
            <person name="Saif S."/>
            <person name="Shea T."/>
            <person name="Sisk P."/>
            <person name="Sykes S."/>
            <person name="Wortman J."/>
            <person name="Nusbaum C."/>
            <person name="Birren B."/>
        </authorList>
    </citation>
    <scope>NUCLEOTIDE SEQUENCE [LARGE SCALE GENOMIC DNA]</scope>
    <source>
        <strain evidence="2 3">7G8</strain>
    </source>
</reference>
<dbReference type="AlphaFoldDB" id="W7F7J7"/>
<keyword evidence="1" id="KW-1133">Transmembrane helix</keyword>
<dbReference type="Proteomes" id="UP000030688">
    <property type="component" value="Unassembled WGS sequence"/>
</dbReference>
<keyword evidence="1" id="KW-0812">Transmembrane</keyword>
<gene>
    <name evidence="2" type="ORF">PFBG_05525</name>
</gene>
<feature type="transmembrane region" description="Helical" evidence="1">
    <location>
        <begin position="7"/>
        <end position="26"/>
    </location>
</feature>
<evidence type="ECO:0000313" key="2">
    <source>
        <dbReference type="EMBL" id="EUR62920.1"/>
    </source>
</evidence>
<evidence type="ECO:0000313" key="3">
    <source>
        <dbReference type="Proteomes" id="UP000030688"/>
    </source>
</evidence>
<proteinExistence type="predicted"/>
<dbReference type="EMBL" id="KE123646">
    <property type="protein sequence ID" value="EUR62920.1"/>
    <property type="molecule type" value="Genomic_DNA"/>
</dbReference>
<name>W7F7J7_PLAF8</name>
<accession>W7F7J7</accession>
<reference evidence="3" key="1">
    <citation type="submission" date="2007-11" db="EMBL/GenBank/DDBJ databases">
        <authorList>
            <consortium name="The Broad Institute Genome Sequencing Platform"/>
            <person name="Volkman S.K."/>
            <person name="Daily J.P."/>
            <person name="Sarr O."/>
            <person name="Ndiaye D."/>
            <person name="Ndir O."/>
            <person name="Mboup S."/>
            <person name="Lukens A."/>
            <person name="Stange-Thomann N."/>
            <person name="Mauceli E."/>
            <person name="Gnerre S."/>
            <person name="Jaffe D."/>
            <person name="Zainoun J."/>
            <person name="Wiegand R.C."/>
            <person name="Birren B."/>
            <person name="Galagan J."/>
            <person name="Lander E."/>
            <person name="Wirth D.F."/>
        </authorList>
    </citation>
    <scope>NUCLEOTIDE SEQUENCE [LARGE SCALE GENOMIC DNA]</scope>
    <source>
        <strain evidence="3">7G8</strain>
    </source>
</reference>
<keyword evidence="1" id="KW-0472">Membrane</keyword>